<accession>A0ABQ8KL56</accession>
<organism evidence="2 3">
    <name type="scientific">Rhodofomes roseus</name>
    <dbReference type="NCBI Taxonomy" id="34475"/>
    <lineage>
        <taxon>Eukaryota</taxon>
        <taxon>Fungi</taxon>
        <taxon>Dikarya</taxon>
        <taxon>Basidiomycota</taxon>
        <taxon>Agaricomycotina</taxon>
        <taxon>Agaricomycetes</taxon>
        <taxon>Polyporales</taxon>
        <taxon>Rhodofomes</taxon>
    </lineage>
</organism>
<name>A0ABQ8KL56_9APHY</name>
<dbReference type="EMBL" id="JADCUA010000006">
    <property type="protein sequence ID" value="KAH9839010.1"/>
    <property type="molecule type" value="Genomic_DNA"/>
</dbReference>
<proteinExistence type="predicted"/>
<dbReference type="RefSeq" id="XP_047780765.1">
    <property type="nucleotide sequence ID" value="XM_047918891.1"/>
</dbReference>
<evidence type="ECO:0000256" key="1">
    <source>
        <dbReference type="SAM" id="MobiDB-lite"/>
    </source>
</evidence>
<evidence type="ECO:0000313" key="2">
    <source>
        <dbReference type="EMBL" id="KAH9839010.1"/>
    </source>
</evidence>
<protein>
    <submittedName>
        <fullName evidence="2">Uncharacterized protein</fullName>
    </submittedName>
</protein>
<gene>
    <name evidence="2" type="ORF">C8Q71DRAFT_489907</name>
</gene>
<sequence length="266" mass="29467">MESSTTYSKTANRFEPPSDDNPFDLQMTGIRILPCILRRNVPSAGNFNVLSISLQWLSCLPCYAYYRRHTRCYLRITVVCIYRCSFAAATCSQRNHRRCRTYIWLRPHRRLVNTHLASAVLYNCSSSGAPIVAILCGTPTLDASTGPDGTRNPKHDAGVLLPVIIRNLSSVVTERRPSGRPTVWSSGFPACRRAPGWNLHGTVTISGLLVLQVAGAAHVVAYGERAPRGTSVQNHVDHRTLVSVLRPVRTAFGWKHTSLCCPLNVQ</sequence>
<dbReference type="GeneID" id="71999623"/>
<comment type="caution">
    <text evidence="2">The sequence shown here is derived from an EMBL/GenBank/DDBJ whole genome shotgun (WGS) entry which is preliminary data.</text>
</comment>
<reference evidence="2 3" key="1">
    <citation type="journal article" date="2021" name="Environ. Microbiol.">
        <title>Gene family expansions and transcriptome signatures uncover fungal adaptations to wood decay.</title>
        <authorList>
            <person name="Hage H."/>
            <person name="Miyauchi S."/>
            <person name="Viragh M."/>
            <person name="Drula E."/>
            <person name="Min B."/>
            <person name="Chaduli D."/>
            <person name="Navarro D."/>
            <person name="Favel A."/>
            <person name="Norest M."/>
            <person name="Lesage-Meessen L."/>
            <person name="Balint B."/>
            <person name="Merenyi Z."/>
            <person name="de Eugenio L."/>
            <person name="Morin E."/>
            <person name="Martinez A.T."/>
            <person name="Baldrian P."/>
            <person name="Stursova M."/>
            <person name="Martinez M.J."/>
            <person name="Novotny C."/>
            <person name="Magnuson J.K."/>
            <person name="Spatafora J.W."/>
            <person name="Maurice S."/>
            <person name="Pangilinan J."/>
            <person name="Andreopoulos W."/>
            <person name="LaButti K."/>
            <person name="Hundley H."/>
            <person name="Na H."/>
            <person name="Kuo A."/>
            <person name="Barry K."/>
            <person name="Lipzen A."/>
            <person name="Henrissat B."/>
            <person name="Riley R."/>
            <person name="Ahrendt S."/>
            <person name="Nagy L.G."/>
            <person name="Grigoriev I.V."/>
            <person name="Martin F."/>
            <person name="Rosso M.N."/>
        </authorList>
    </citation>
    <scope>NUCLEOTIDE SEQUENCE [LARGE SCALE GENOMIC DNA]</scope>
    <source>
        <strain evidence="2 3">CIRM-BRFM 1785</strain>
    </source>
</reference>
<evidence type="ECO:0000313" key="3">
    <source>
        <dbReference type="Proteomes" id="UP000814176"/>
    </source>
</evidence>
<dbReference type="Proteomes" id="UP000814176">
    <property type="component" value="Unassembled WGS sequence"/>
</dbReference>
<feature type="compositionally biased region" description="Polar residues" evidence="1">
    <location>
        <begin position="1"/>
        <end position="11"/>
    </location>
</feature>
<feature type="region of interest" description="Disordered" evidence="1">
    <location>
        <begin position="1"/>
        <end position="22"/>
    </location>
</feature>
<keyword evidence="3" id="KW-1185">Reference proteome</keyword>